<sequence length="153" mass="16020">MKNRLAPLALVAAGILALTGCGDPEAEARESASQQAEMRAALEASAPRTVLVEVEPVRTYDFYERLGDKPTATVSVNTSEGTEQADVNLPMIDNQADPGATYSLARGEVLSMSAQIEEGAAGILCRISVDGTVLVEKTSTGRYSVVSCAATIE</sequence>
<reference evidence="1 2" key="1">
    <citation type="submission" date="2024-05" db="EMBL/GenBank/DDBJ databases">
        <authorList>
            <person name="Yi C."/>
        </authorList>
    </citation>
    <scope>NUCLEOTIDE SEQUENCE [LARGE SCALE GENOMIC DNA]</scope>
    <source>
        <strain evidence="1 2">XS13</strain>
    </source>
</reference>
<name>A0ABV0IE30_9MICC</name>
<evidence type="ECO:0000313" key="2">
    <source>
        <dbReference type="Proteomes" id="UP001484097"/>
    </source>
</evidence>
<dbReference type="RefSeq" id="WP_347918442.1">
    <property type="nucleotide sequence ID" value="NZ_JBDXMX010000001.1"/>
</dbReference>
<organism evidence="1 2">
    <name type="scientific">Citricoccus nitrophenolicus</name>
    <dbReference type="NCBI Taxonomy" id="863575"/>
    <lineage>
        <taxon>Bacteria</taxon>
        <taxon>Bacillati</taxon>
        <taxon>Actinomycetota</taxon>
        <taxon>Actinomycetes</taxon>
        <taxon>Micrococcales</taxon>
        <taxon>Micrococcaceae</taxon>
        <taxon>Citricoccus</taxon>
    </lineage>
</organism>
<proteinExistence type="predicted"/>
<dbReference type="PROSITE" id="PS51257">
    <property type="entry name" value="PROKAR_LIPOPROTEIN"/>
    <property type="match status" value="1"/>
</dbReference>
<dbReference type="InterPro" id="IPR038468">
    <property type="entry name" value="MmpS_C"/>
</dbReference>
<evidence type="ECO:0000313" key="1">
    <source>
        <dbReference type="EMBL" id="MEO9246423.1"/>
    </source>
</evidence>
<accession>A0ABV0IE30</accession>
<comment type="caution">
    <text evidence="1">The sequence shown here is derived from an EMBL/GenBank/DDBJ whole genome shotgun (WGS) entry which is preliminary data.</text>
</comment>
<evidence type="ECO:0008006" key="3">
    <source>
        <dbReference type="Google" id="ProtNLM"/>
    </source>
</evidence>
<keyword evidence="2" id="KW-1185">Reference proteome</keyword>
<protein>
    <recommendedName>
        <fullName evidence="3">MmpS family membrane protein</fullName>
    </recommendedName>
</protein>
<dbReference type="EMBL" id="JBDXMX010000001">
    <property type="protein sequence ID" value="MEO9246423.1"/>
    <property type="molecule type" value="Genomic_DNA"/>
</dbReference>
<gene>
    <name evidence="1" type="ORF">ABDK96_01865</name>
</gene>
<dbReference type="Proteomes" id="UP001484097">
    <property type="component" value="Unassembled WGS sequence"/>
</dbReference>
<dbReference type="Gene3D" id="2.60.40.2880">
    <property type="entry name" value="MmpS1-5, C-terminal soluble domain"/>
    <property type="match status" value="1"/>
</dbReference>